<feature type="compositionally biased region" description="Basic and acidic residues" evidence="1">
    <location>
        <begin position="219"/>
        <end position="228"/>
    </location>
</feature>
<keyword evidence="2" id="KW-0812">Transmembrane</keyword>
<accession>A0A1D2NIG0</accession>
<keyword evidence="2" id="KW-0472">Membrane</keyword>
<name>A0A1D2NIG0_ORCCI</name>
<feature type="compositionally biased region" description="Basic and acidic residues" evidence="1">
    <location>
        <begin position="197"/>
        <end position="208"/>
    </location>
</feature>
<feature type="transmembrane region" description="Helical" evidence="2">
    <location>
        <begin position="7"/>
        <end position="30"/>
    </location>
</feature>
<comment type="caution">
    <text evidence="3">The sequence shown here is derived from an EMBL/GenBank/DDBJ whole genome shotgun (WGS) entry which is preliminary data.</text>
</comment>
<dbReference type="EMBL" id="LJIJ01000030">
    <property type="protein sequence ID" value="ODN05068.1"/>
    <property type="molecule type" value="Genomic_DNA"/>
</dbReference>
<sequence length="228" mass="26517">MMFRENVLIALTLLVTILSLSYIIVLTVYLQINETERILKAKAEKTLIVEQKKQADVEVRPIDNEHYFKQMAYQQVEIEQERQGQGLWIQLLPNAPASPFPDFGFNEPHPPNAIKFPYQFYTSNGHVTLQIPENLSVNLIQERVLLDVVKILSEHLQQHAKNTVRKVRDSFLDSSPQDDYIWFKQSALQNMANKKSVNPDDTHQEMKNDVNVSSIYDEPPVKKEPFRR</sequence>
<evidence type="ECO:0000313" key="4">
    <source>
        <dbReference type="Proteomes" id="UP000094527"/>
    </source>
</evidence>
<feature type="region of interest" description="Disordered" evidence="1">
    <location>
        <begin position="194"/>
        <end position="228"/>
    </location>
</feature>
<reference evidence="3 4" key="1">
    <citation type="journal article" date="2016" name="Genome Biol. Evol.">
        <title>Gene Family Evolution Reflects Adaptation to Soil Environmental Stressors in the Genome of the Collembolan Orchesella cincta.</title>
        <authorList>
            <person name="Faddeeva-Vakhrusheva A."/>
            <person name="Derks M.F."/>
            <person name="Anvar S.Y."/>
            <person name="Agamennone V."/>
            <person name="Suring W."/>
            <person name="Smit S."/>
            <person name="van Straalen N.M."/>
            <person name="Roelofs D."/>
        </authorList>
    </citation>
    <scope>NUCLEOTIDE SEQUENCE [LARGE SCALE GENOMIC DNA]</scope>
    <source>
        <tissue evidence="3">Mixed pool</tissue>
    </source>
</reference>
<gene>
    <name evidence="3" type="ORF">Ocin01_01624</name>
</gene>
<dbReference type="AlphaFoldDB" id="A0A1D2NIG0"/>
<dbReference type="Proteomes" id="UP000094527">
    <property type="component" value="Unassembled WGS sequence"/>
</dbReference>
<protein>
    <submittedName>
        <fullName evidence="3">Uncharacterized protein</fullName>
    </submittedName>
</protein>
<proteinExistence type="predicted"/>
<evidence type="ECO:0000256" key="2">
    <source>
        <dbReference type="SAM" id="Phobius"/>
    </source>
</evidence>
<evidence type="ECO:0000313" key="3">
    <source>
        <dbReference type="EMBL" id="ODN05068.1"/>
    </source>
</evidence>
<evidence type="ECO:0000256" key="1">
    <source>
        <dbReference type="SAM" id="MobiDB-lite"/>
    </source>
</evidence>
<keyword evidence="2" id="KW-1133">Transmembrane helix</keyword>
<keyword evidence="4" id="KW-1185">Reference proteome</keyword>
<organism evidence="3 4">
    <name type="scientific">Orchesella cincta</name>
    <name type="common">Springtail</name>
    <name type="synonym">Podura cincta</name>
    <dbReference type="NCBI Taxonomy" id="48709"/>
    <lineage>
        <taxon>Eukaryota</taxon>
        <taxon>Metazoa</taxon>
        <taxon>Ecdysozoa</taxon>
        <taxon>Arthropoda</taxon>
        <taxon>Hexapoda</taxon>
        <taxon>Collembola</taxon>
        <taxon>Entomobryomorpha</taxon>
        <taxon>Entomobryoidea</taxon>
        <taxon>Orchesellidae</taxon>
        <taxon>Orchesellinae</taxon>
        <taxon>Orchesella</taxon>
    </lineage>
</organism>